<evidence type="ECO:0000256" key="1">
    <source>
        <dbReference type="ARBA" id="ARBA00004496"/>
    </source>
</evidence>
<dbReference type="EMBL" id="PEIB01000021">
    <property type="protein sequence ID" value="RXJ72415.1"/>
    <property type="molecule type" value="Genomic_DNA"/>
</dbReference>
<dbReference type="AlphaFoldDB" id="A0A4Q0YPH1"/>
<dbReference type="GO" id="GO:0005737">
    <property type="term" value="C:cytoplasm"/>
    <property type="evidence" value="ECO:0007669"/>
    <property type="project" value="UniProtKB-SubCell"/>
</dbReference>
<evidence type="ECO:0000259" key="5">
    <source>
        <dbReference type="PROSITE" id="PS50995"/>
    </source>
</evidence>
<comment type="caution">
    <text evidence="6">The sequence shown here is derived from an EMBL/GenBank/DDBJ whole genome shotgun (WGS) entry which is preliminary data.</text>
</comment>
<keyword evidence="2" id="KW-0805">Transcription regulation</keyword>
<accession>A0A4Q0YPH1</accession>
<dbReference type="SUPFAM" id="SSF46785">
    <property type="entry name" value="Winged helix' DNA-binding domain"/>
    <property type="match status" value="1"/>
</dbReference>
<dbReference type="InterPro" id="IPR036390">
    <property type="entry name" value="WH_DNA-bd_sf"/>
</dbReference>
<dbReference type="Gene3D" id="1.10.10.10">
    <property type="entry name" value="Winged helix-like DNA-binding domain superfamily/Winged helix DNA-binding domain"/>
    <property type="match status" value="1"/>
</dbReference>
<dbReference type="GO" id="GO:0006950">
    <property type="term" value="P:response to stress"/>
    <property type="evidence" value="ECO:0007669"/>
    <property type="project" value="TreeGrafter"/>
</dbReference>
<evidence type="ECO:0000256" key="3">
    <source>
        <dbReference type="ARBA" id="ARBA00023125"/>
    </source>
</evidence>
<dbReference type="InterPro" id="IPR000835">
    <property type="entry name" value="HTH_MarR-typ"/>
</dbReference>
<gene>
    <name evidence="6" type="ORF">CS022_15845</name>
</gene>
<dbReference type="InterPro" id="IPR023187">
    <property type="entry name" value="Tscrpt_reg_MarR-type_CS"/>
</dbReference>
<reference evidence="6 7" key="1">
    <citation type="submission" date="2017-10" db="EMBL/GenBank/DDBJ databases">
        <title>Nyctiphanis sp. nov., isolated from the stomach of the euphausiid Nyctiphanes simplex (Hansen, 1911) in the Gulf of California.</title>
        <authorList>
            <person name="Gomez-Gil B."/>
            <person name="Aguilar-Mendez M."/>
            <person name="Lopez-Cortes A."/>
            <person name="Gomez-Gutierrez J."/>
            <person name="Roque A."/>
            <person name="Lang E."/>
            <person name="Gonzalez-Castillo A."/>
        </authorList>
    </citation>
    <scope>NUCLEOTIDE SEQUENCE [LARGE SCALE GENOMIC DNA]</scope>
    <source>
        <strain evidence="6 7">CAIM 600</strain>
    </source>
</reference>
<dbReference type="OrthoDB" id="5522755at2"/>
<dbReference type="SMART" id="SM00347">
    <property type="entry name" value="HTH_MARR"/>
    <property type="match status" value="1"/>
</dbReference>
<dbReference type="InterPro" id="IPR039422">
    <property type="entry name" value="MarR/SlyA-like"/>
</dbReference>
<keyword evidence="4" id="KW-0804">Transcription</keyword>
<dbReference type="PROSITE" id="PS50995">
    <property type="entry name" value="HTH_MARR_2"/>
    <property type="match status" value="1"/>
</dbReference>
<dbReference type="InterPro" id="IPR036388">
    <property type="entry name" value="WH-like_DNA-bd_sf"/>
</dbReference>
<dbReference type="PANTHER" id="PTHR33164:SF5">
    <property type="entry name" value="ORGANIC HYDROPEROXIDE RESISTANCE TRANSCRIPTIONAL REGULATOR"/>
    <property type="match status" value="1"/>
</dbReference>
<evidence type="ECO:0000256" key="4">
    <source>
        <dbReference type="ARBA" id="ARBA00023163"/>
    </source>
</evidence>
<dbReference type="GO" id="GO:0003677">
    <property type="term" value="F:DNA binding"/>
    <property type="evidence" value="ECO:0007669"/>
    <property type="project" value="UniProtKB-KW"/>
</dbReference>
<dbReference type="PROSITE" id="PS01117">
    <property type="entry name" value="HTH_MARR_1"/>
    <property type="match status" value="1"/>
</dbReference>
<evidence type="ECO:0000256" key="2">
    <source>
        <dbReference type="ARBA" id="ARBA00023015"/>
    </source>
</evidence>
<keyword evidence="7" id="KW-1185">Reference proteome</keyword>
<feature type="domain" description="HTH marR-type" evidence="5">
    <location>
        <begin position="5"/>
        <end position="137"/>
    </location>
</feature>
<evidence type="ECO:0000313" key="7">
    <source>
        <dbReference type="Proteomes" id="UP000290287"/>
    </source>
</evidence>
<dbReference type="Pfam" id="PF12802">
    <property type="entry name" value="MarR_2"/>
    <property type="match status" value="1"/>
</dbReference>
<dbReference type="GO" id="GO:0003700">
    <property type="term" value="F:DNA-binding transcription factor activity"/>
    <property type="evidence" value="ECO:0007669"/>
    <property type="project" value="InterPro"/>
</dbReference>
<organism evidence="6 7">
    <name type="scientific">Veronia nyctiphanis</name>
    <dbReference type="NCBI Taxonomy" id="1278244"/>
    <lineage>
        <taxon>Bacteria</taxon>
        <taxon>Pseudomonadati</taxon>
        <taxon>Pseudomonadota</taxon>
        <taxon>Gammaproteobacteria</taxon>
        <taxon>Vibrionales</taxon>
        <taxon>Vibrionaceae</taxon>
        <taxon>Veronia</taxon>
    </lineage>
</organism>
<comment type="subcellular location">
    <subcellularLocation>
        <location evidence="1">Cytoplasm</location>
    </subcellularLocation>
</comment>
<dbReference type="Proteomes" id="UP000290287">
    <property type="component" value="Unassembled WGS sequence"/>
</dbReference>
<proteinExistence type="predicted"/>
<sequence length="191" mass="21726">MTDKVLKLQQTLERLSNLLRAERRSFQTKWGLLPVQFEVLNYLASCNRFSGTLMAVCDYLGQTKGSVSQTIKLLEKRGLVLKQPDETDKRISRLTLSEEGAQIISEYNSSVMLLGLDEETTDKTQSAVDALLVHLEKNIKVKPFGFCENCQYNCVISDNEYYCKLVKTPLTPEDVVKVCVEYESKSQQREG</sequence>
<protein>
    <submittedName>
        <fullName evidence="6">MarR family transcriptional regulator</fullName>
    </submittedName>
</protein>
<dbReference type="RefSeq" id="WP_129123094.1">
    <property type="nucleotide sequence ID" value="NZ_PEIB01000021.1"/>
</dbReference>
<name>A0A4Q0YPH1_9GAMM</name>
<dbReference type="PANTHER" id="PTHR33164">
    <property type="entry name" value="TRANSCRIPTIONAL REGULATOR, MARR FAMILY"/>
    <property type="match status" value="1"/>
</dbReference>
<evidence type="ECO:0000313" key="6">
    <source>
        <dbReference type="EMBL" id="RXJ72415.1"/>
    </source>
</evidence>
<keyword evidence="3" id="KW-0238">DNA-binding</keyword>